<proteinExistence type="predicted"/>
<sequence>MPRATKKKKERAVDFSKAKLRLGKGKKLPANQVDTSFKARSITLPTQSIALQKDTNVPATKRKLTLTDLVSHLKHHNSNLFEAHSELLESACVRLIGDEDASVRRALISFFTWLLPRISPHDLTPHSSNLLLFTTSAQTHIFPEIQLDAVRFLDLYLESFPDAVVCGWRDGKTGHGRRILEGYLSILSAGTKLGDTSLVPSNTVASLAVLSTASKLVVFRSMSKFLRVALSSPIPSYDENFPSTPSSPTWCFFSAFSESNAYDAFDALFRPTINPSPDARPPICQWKAVIDPNGDEECFSFDFQSTQFKSSVGTPYMLQELCNVISSTTSDDLDLDSQLSNQRSDFEMRLARALHPVLLSNFLDSAPSVFSPSSAPLQTELGIVSAIADIYRSLYSALLRSPKVDSNSGFLLDSLQVILERMAPHFPFLPSPLVRRDIEQALQNLNIVHCELTSLLILAYTAQDAVPSNLKKRDGSSIPKQVSRVKDYIAHLLSGVQMSPHVLGRHITAQDYVALVPTLWMLLNSKLKHSGADDDVDILKAVSSLAATKRPTVDFLARLILVGFLVVVGLPSKLETAPRYIGTFKVNTDAACLQKFEQWILHLPKTLWELGDTDISCTEIGAQLCARLIPYFTITHPLRGTLPGPFTKLGDSTLQRLVLDMVATIAASVPAESREPLDTAPVTRSLTPKVTRSSSSFVVGSTSAHSILSPATTGPTPAGVPVSTRSPSSSVMIDETCWISRGIRKIMCDVLPFCLICSLTYVGLELDPCLASAEAARRTLSHMFRLWGSPTFDFGM</sequence>
<name>A0ACC0UF57_9AGAM</name>
<reference evidence="1" key="1">
    <citation type="submission" date="2021-03" db="EMBL/GenBank/DDBJ databases">
        <title>Evolutionary priming and transition to the ectomycorrhizal habit in an iconic lineage of mushroom-forming fungi: is preadaptation a requirement?</title>
        <authorList>
            <consortium name="DOE Joint Genome Institute"/>
            <person name="Looney B.P."/>
            <person name="Miyauchi S."/>
            <person name="Morin E."/>
            <person name="Drula E."/>
            <person name="Courty P.E."/>
            <person name="Chicoki N."/>
            <person name="Fauchery L."/>
            <person name="Kohler A."/>
            <person name="Kuo A."/>
            <person name="LaButti K."/>
            <person name="Pangilinan J."/>
            <person name="Lipzen A."/>
            <person name="Riley R."/>
            <person name="Andreopoulos W."/>
            <person name="He G."/>
            <person name="Johnson J."/>
            <person name="Barry K.W."/>
            <person name="Grigoriev I.V."/>
            <person name="Nagy L."/>
            <person name="Hibbett D."/>
            <person name="Henrissat B."/>
            <person name="Matheny P.B."/>
            <person name="Labbe J."/>
            <person name="Martin A.F."/>
        </authorList>
    </citation>
    <scope>NUCLEOTIDE SEQUENCE</scope>
    <source>
        <strain evidence="1">BPL698</strain>
    </source>
</reference>
<organism evidence="1 2">
    <name type="scientific">Russula earlei</name>
    <dbReference type="NCBI Taxonomy" id="71964"/>
    <lineage>
        <taxon>Eukaryota</taxon>
        <taxon>Fungi</taxon>
        <taxon>Dikarya</taxon>
        <taxon>Basidiomycota</taxon>
        <taxon>Agaricomycotina</taxon>
        <taxon>Agaricomycetes</taxon>
        <taxon>Russulales</taxon>
        <taxon>Russulaceae</taxon>
        <taxon>Russula</taxon>
    </lineage>
</organism>
<evidence type="ECO:0000313" key="1">
    <source>
        <dbReference type="EMBL" id="KAI9510266.1"/>
    </source>
</evidence>
<dbReference type="EMBL" id="JAGFNK010000046">
    <property type="protein sequence ID" value="KAI9510266.1"/>
    <property type="molecule type" value="Genomic_DNA"/>
</dbReference>
<evidence type="ECO:0000313" key="2">
    <source>
        <dbReference type="Proteomes" id="UP001207468"/>
    </source>
</evidence>
<keyword evidence="2" id="KW-1185">Reference proteome</keyword>
<protein>
    <submittedName>
        <fullName evidence="1">Uncharacterized protein</fullName>
    </submittedName>
</protein>
<accession>A0ACC0UF57</accession>
<comment type="caution">
    <text evidence="1">The sequence shown here is derived from an EMBL/GenBank/DDBJ whole genome shotgun (WGS) entry which is preliminary data.</text>
</comment>
<dbReference type="Proteomes" id="UP001207468">
    <property type="component" value="Unassembled WGS sequence"/>
</dbReference>
<gene>
    <name evidence="1" type="ORF">F5148DRAFT_1274880</name>
</gene>